<dbReference type="GO" id="GO:0015074">
    <property type="term" value="P:DNA integration"/>
    <property type="evidence" value="ECO:0007669"/>
    <property type="project" value="InterPro"/>
</dbReference>
<geneLocation type="plasmid" evidence="3 5">
    <name>pJCM_13573_1</name>
</geneLocation>
<name>A0AAQ0ABB6_9MYCO</name>
<dbReference type="Proteomes" id="UP000663583">
    <property type="component" value="Plasmid pJCM_13573_1"/>
</dbReference>
<evidence type="ECO:0000313" key="3">
    <source>
        <dbReference type="EMBL" id="QPI41054.1"/>
    </source>
</evidence>
<geneLocation type="plasmid" evidence="4 5">
    <name>pJCM_13573_2</name>
</geneLocation>
<dbReference type="InterPro" id="IPR012337">
    <property type="entry name" value="RNaseH-like_sf"/>
</dbReference>
<dbReference type="InterPro" id="IPR001584">
    <property type="entry name" value="Integrase_cat-core"/>
</dbReference>
<dbReference type="Proteomes" id="UP000663583">
    <property type="component" value="Chromosome"/>
</dbReference>
<proteinExistence type="predicted"/>
<dbReference type="Proteomes" id="UP000663583">
    <property type="component" value="Plasmid pJCM_13573_2"/>
</dbReference>
<dbReference type="EMBL" id="CP065047">
    <property type="protein sequence ID" value="QPI37389.1"/>
    <property type="molecule type" value="Genomic_DNA"/>
</dbReference>
<dbReference type="Gene3D" id="3.30.420.10">
    <property type="entry name" value="Ribonuclease H-like superfamily/Ribonuclease H"/>
    <property type="match status" value="1"/>
</dbReference>
<keyword evidence="4" id="KW-0614">Plasmid</keyword>
<dbReference type="SUPFAM" id="SSF53098">
    <property type="entry name" value="Ribonuclease H-like"/>
    <property type="match status" value="1"/>
</dbReference>
<reference evidence="4" key="1">
    <citation type="submission" date="2020-11" db="EMBL/GenBank/DDBJ databases">
        <title>Intraspecies plasmid and genomic variation of Mycobacterium kubicae revealed by the complete genome sequences of two clinical isolates.</title>
        <authorList>
            <person name="Hendrix J.R."/>
            <person name="Epperson L.E."/>
            <person name="Honda J.R."/>
            <person name="Strong M."/>
        </authorList>
    </citation>
    <scope>NUCLEOTIDE SEQUENCE</scope>
    <source>
        <strain evidence="4">JCM 13573</strain>
        <plasmid evidence="3">pJCM_13573_1</plasmid>
        <plasmid evidence="4">pJCM_13573_2</plasmid>
    </source>
</reference>
<dbReference type="InterPro" id="IPR036397">
    <property type="entry name" value="RNaseH_sf"/>
</dbReference>
<evidence type="ECO:0000259" key="1">
    <source>
        <dbReference type="PROSITE" id="PS50994"/>
    </source>
</evidence>
<protein>
    <submittedName>
        <fullName evidence="4">DDE-type integrase/transposase/recombinase</fullName>
    </submittedName>
</protein>
<feature type="domain" description="Integrase catalytic" evidence="1">
    <location>
        <begin position="251"/>
        <end position="473"/>
    </location>
</feature>
<evidence type="ECO:0000313" key="5">
    <source>
        <dbReference type="Proteomes" id="UP000663583"/>
    </source>
</evidence>
<dbReference type="EMBL" id="CP065048">
    <property type="protein sequence ID" value="QPI41054.1"/>
    <property type="molecule type" value="Genomic_DNA"/>
</dbReference>
<organism evidence="4 5">
    <name type="scientific">Mycobacterium kubicae</name>
    <dbReference type="NCBI Taxonomy" id="120959"/>
    <lineage>
        <taxon>Bacteria</taxon>
        <taxon>Bacillati</taxon>
        <taxon>Actinomycetota</taxon>
        <taxon>Actinomycetes</taxon>
        <taxon>Mycobacteriales</taxon>
        <taxon>Mycobacteriaceae</taxon>
        <taxon>Mycobacterium</taxon>
        <taxon>Mycobacterium simiae complex</taxon>
    </lineage>
</organism>
<evidence type="ECO:0000313" key="4">
    <source>
        <dbReference type="EMBL" id="QPI41077.1"/>
    </source>
</evidence>
<dbReference type="RefSeq" id="WP_085072902.1">
    <property type="nucleotide sequence ID" value="NZ_BLKU01000005.1"/>
</dbReference>
<gene>
    <name evidence="2" type="ORF">I2456_24365</name>
    <name evidence="3" type="ORF">I2456_28115</name>
    <name evidence="4" type="ORF">I2456_28185</name>
</gene>
<dbReference type="KEGG" id="mku:I2456_28115"/>
<dbReference type="AlphaFoldDB" id="A0AAQ0ABB6"/>
<dbReference type="EMBL" id="CP065049">
    <property type="protein sequence ID" value="QPI41077.1"/>
    <property type="molecule type" value="Genomic_DNA"/>
</dbReference>
<dbReference type="GO" id="GO:0003676">
    <property type="term" value="F:nucleic acid binding"/>
    <property type="evidence" value="ECO:0007669"/>
    <property type="project" value="InterPro"/>
</dbReference>
<dbReference type="InterPro" id="IPR015378">
    <property type="entry name" value="Transposase-like_Mu_C"/>
</dbReference>
<sequence length="675" mass="74022">MTNRPSVLRPGDWVVLDGVEHQVVALAGTSVRLRSVGGAEQVMLLTHLLSWPGFTVLGHEEDCGLEPFGLLETLPPAVVAAAREWERHVIEVETGFSPDAPPDSPARDGFDPAVTTLGERDAAKAAELGVGVRTVQTRRARYARQGLWGLVDQRASREWAATGRADARVVAAVGEVLAAETDTSTGTRSRLMRRVVRKIEDEYGPGVVPLPARTAFYRLVESLAAGRHTFGSAVTRRQTANRPQGMFTPSFAARPGEQVQIDSTPIDVMVLLDNGTPARADLTIVVDIATRTIPTAVLRPVGTKAVDAALLLAKMVVPEPMRPGWSAALQMSASVLPHARLVDIDARMQLAAARPVIVPDTITIDGGKVFVSETFTRACEQLGISVQQARPRTPTDKAIVEATFSAINTLFCQHVASYTGSNPTRRGSDVTGAWTLPELQDLLDEWLLAGWQNRPHDALRDPLAPRRMLSPNEKYAALVAAAGYLPLTLSGEDYLELLPVSWRQINAYGIRLDYRTYDCPELGVYRLQHSGINARRGLWEVHYDPYDVSRVFVRTRDGWLTVPWTHLPMVSAPFAEFTWRHARTITAQRGQDDRNETEVARVLDDLLTRAQAGPVDTRTDRIAARTRLALIDRPRLPAPPATAVHAEPDDESADEPLATVIPFGVFDADVEADRW</sequence>
<dbReference type="Pfam" id="PF09299">
    <property type="entry name" value="Mu-transpos_C"/>
    <property type="match status" value="1"/>
</dbReference>
<dbReference type="PROSITE" id="PS50994">
    <property type="entry name" value="INTEGRASE"/>
    <property type="match status" value="1"/>
</dbReference>
<accession>A0AAQ0ABB6</accession>
<evidence type="ECO:0000313" key="2">
    <source>
        <dbReference type="EMBL" id="QPI37389.1"/>
    </source>
</evidence>
<dbReference type="KEGG" id="mku:I2456_28185"/>
<dbReference type="KEGG" id="mku:I2456_24365"/>